<gene>
    <name evidence="1" type="ORF">PPENT_87.1.T0600289</name>
</gene>
<organism evidence="1 2">
    <name type="scientific">Paramecium pentaurelia</name>
    <dbReference type="NCBI Taxonomy" id="43138"/>
    <lineage>
        <taxon>Eukaryota</taxon>
        <taxon>Sar</taxon>
        <taxon>Alveolata</taxon>
        <taxon>Ciliophora</taxon>
        <taxon>Intramacronucleata</taxon>
        <taxon>Oligohymenophorea</taxon>
        <taxon>Peniculida</taxon>
        <taxon>Parameciidae</taxon>
        <taxon>Paramecium</taxon>
    </lineage>
</organism>
<evidence type="ECO:0000313" key="1">
    <source>
        <dbReference type="EMBL" id="CAD8174222.1"/>
    </source>
</evidence>
<evidence type="ECO:0000313" key="2">
    <source>
        <dbReference type="Proteomes" id="UP000689195"/>
    </source>
</evidence>
<dbReference type="Proteomes" id="UP000689195">
    <property type="component" value="Unassembled WGS sequence"/>
</dbReference>
<name>A0A8S1VEJ0_9CILI</name>
<reference evidence="1" key="1">
    <citation type="submission" date="2021-01" db="EMBL/GenBank/DDBJ databases">
        <authorList>
            <consortium name="Genoscope - CEA"/>
            <person name="William W."/>
        </authorList>
    </citation>
    <scope>NUCLEOTIDE SEQUENCE</scope>
</reference>
<proteinExistence type="predicted"/>
<keyword evidence="2" id="KW-1185">Reference proteome</keyword>
<comment type="caution">
    <text evidence="1">The sequence shown here is derived from an EMBL/GenBank/DDBJ whole genome shotgun (WGS) entry which is preliminary data.</text>
</comment>
<accession>A0A8S1VEJ0</accession>
<protein>
    <submittedName>
        <fullName evidence="1">Uncharacterized protein</fullName>
    </submittedName>
</protein>
<dbReference type="AlphaFoldDB" id="A0A8S1VEJ0"/>
<dbReference type="EMBL" id="CAJJDO010000060">
    <property type="protein sequence ID" value="CAD8174222.1"/>
    <property type="molecule type" value="Genomic_DNA"/>
</dbReference>
<sequence>MKPYKVTDQPYCFQNCIGFETYAKECQKLKGTDNKDDLNTSSNYIAINGPCKKSAWANQCEPKKNSCSAQSGTSLSNCVNTFITYEMDKVSFKKHRTWQCMGIKNVKIYLQLSTLINNAMILIKVFSGYRTESTCKNASYVRDTKTQELGRCGWENNKFRELIQQDLSGKTDAECDAHLSGCKANGTECVQAISQKLQKSFKCITFQRQIVFMDAYQLINANYSINVQMQSQMIKMHAQHMMVVLLMEKYVQLRVNVVTTKQKFDSKIILEEMELFRNGSSCKLKVCSDLVGTTHEGCKISSYQLLYLHNQYIQMSLQNFTQVIQKLDTTQEYDLFIFRIQQFKQIIIQKNLY</sequence>